<dbReference type="Pfam" id="PF00069">
    <property type="entry name" value="Pkinase"/>
    <property type="match status" value="1"/>
</dbReference>
<dbReference type="SMART" id="SM00220">
    <property type="entry name" value="S_TKc"/>
    <property type="match status" value="1"/>
</dbReference>
<dbReference type="PROSITE" id="PS50011">
    <property type="entry name" value="PROTEIN_KINASE_DOM"/>
    <property type="match status" value="1"/>
</dbReference>
<keyword evidence="1 3" id="KW-0547">Nucleotide-binding</keyword>
<evidence type="ECO:0000256" key="3">
    <source>
        <dbReference type="PROSITE-ProRule" id="PRU10141"/>
    </source>
</evidence>
<evidence type="ECO:0000313" key="6">
    <source>
        <dbReference type="EMBL" id="ETO18755.1"/>
    </source>
</evidence>
<dbReference type="PROSITE" id="PS00108">
    <property type="entry name" value="PROTEIN_KINASE_ST"/>
    <property type="match status" value="1"/>
</dbReference>
<dbReference type="OMA" id="CIISEMC"/>
<dbReference type="OrthoDB" id="40902at2759"/>
<keyword evidence="4" id="KW-0418">Kinase</keyword>
<reference evidence="6 7" key="1">
    <citation type="journal article" date="2013" name="Curr. Biol.">
        <title>The Genome of the Foraminiferan Reticulomyxa filosa.</title>
        <authorList>
            <person name="Glockner G."/>
            <person name="Hulsmann N."/>
            <person name="Schleicher M."/>
            <person name="Noegel A.A."/>
            <person name="Eichinger L."/>
            <person name="Gallinger C."/>
            <person name="Pawlowski J."/>
            <person name="Sierra R."/>
            <person name="Euteneuer U."/>
            <person name="Pillet L."/>
            <person name="Moustafa A."/>
            <person name="Platzer M."/>
            <person name="Groth M."/>
            <person name="Szafranski K."/>
            <person name="Schliwa M."/>
        </authorList>
    </citation>
    <scope>NUCLEOTIDE SEQUENCE [LARGE SCALE GENOMIC DNA]</scope>
</reference>
<keyword evidence="2 3" id="KW-0067">ATP-binding</keyword>
<accession>X6MXK2</accession>
<dbReference type="AlphaFoldDB" id="X6MXK2"/>
<dbReference type="InterPro" id="IPR000719">
    <property type="entry name" value="Prot_kinase_dom"/>
</dbReference>
<organism evidence="6 7">
    <name type="scientific">Reticulomyxa filosa</name>
    <dbReference type="NCBI Taxonomy" id="46433"/>
    <lineage>
        <taxon>Eukaryota</taxon>
        <taxon>Sar</taxon>
        <taxon>Rhizaria</taxon>
        <taxon>Retaria</taxon>
        <taxon>Foraminifera</taxon>
        <taxon>Monothalamids</taxon>
        <taxon>Reticulomyxidae</taxon>
        <taxon>Reticulomyxa</taxon>
    </lineage>
</organism>
<keyword evidence="7" id="KW-1185">Reference proteome</keyword>
<dbReference type="PIRSF" id="PIRSF000654">
    <property type="entry name" value="Integrin-linked_kinase"/>
    <property type="match status" value="1"/>
</dbReference>
<proteinExistence type="inferred from homology"/>
<comment type="similarity">
    <text evidence="4">Belongs to the protein kinase superfamily.</text>
</comment>
<sequence>MGNTPSDHERKYKDYFVSGDRIGSGTFATVKRSTRKADKKEFAVKIIDKRHLTGRELVGLKDEINILKSMDHPYVIKMADVFDDGRRVKMILELCEGGDLFDQILKSPNRRFEEKKAARITAIIGKCLQYLHEHFVVHRDLKPENILFTKSGTLKVTDFGLAHFLKLPPDFHVMHTCCGTPHYVAPEVLGNNEYGVQIDFWSLGVILYIIGQYRFPSPHWDHVSEQAKDC</sequence>
<dbReference type="EMBL" id="ASPP01014436">
    <property type="protein sequence ID" value="ETO18755.1"/>
    <property type="molecule type" value="Genomic_DNA"/>
</dbReference>
<dbReference type="PANTHER" id="PTHR24347">
    <property type="entry name" value="SERINE/THREONINE-PROTEIN KINASE"/>
    <property type="match status" value="1"/>
</dbReference>
<dbReference type="InterPro" id="IPR017441">
    <property type="entry name" value="Protein_kinase_ATP_BS"/>
</dbReference>
<evidence type="ECO:0000259" key="5">
    <source>
        <dbReference type="PROSITE" id="PS50011"/>
    </source>
</evidence>
<dbReference type="Gene3D" id="1.10.510.10">
    <property type="entry name" value="Transferase(Phosphotransferase) domain 1"/>
    <property type="match status" value="1"/>
</dbReference>
<dbReference type="GO" id="GO:0004674">
    <property type="term" value="F:protein serine/threonine kinase activity"/>
    <property type="evidence" value="ECO:0007669"/>
    <property type="project" value="UniProtKB-KW"/>
</dbReference>
<feature type="non-terminal residue" evidence="6">
    <location>
        <position position="230"/>
    </location>
</feature>
<feature type="binding site" evidence="3">
    <location>
        <position position="45"/>
    </location>
    <ligand>
        <name>ATP</name>
        <dbReference type="ChEBI" id="CHEBI:30616"/>
    </ligand>
</feature>
<evidence type="ECO:0000313" key="7">
    <source>
        <dbReference type="Proteomes" id="UP000023152"/>
    </source>
</evidence>
<dbReference type="InterPro" id="IPR008271">
    <property type="entry name" value="Ser/Thr_kinase_AS"/>
</dbReference>
<keyword evidence="4" id="KW-0808">Transferase</keyword>
<dbReference type="Proteomes" id="UP000023152">
    <property type="component" value="Unassembled WGS sequence"/>
</dbReference>
<evidence type="ECO:0000256" key="1">
    <source>
        <dbReference type="ARBA" id="ARBA00022741"/>
    </source>
</evidence>
<dbReference type="FunFam" id="3.30.200.20:FF:000042">
    <property type="entry name" value="Aurora kinase A"/>
    <property type="match status" value="1"/>
</dbReference>
<protein>
    <recommendedName>
        <fullName evidence="5">Protein kinase domain-containing protein</fullName>
    </recommendedName>
</protein>
<gene>
    <name evidence="6" type="ORF">RFI_18500</name>
</gene>
<dbReference type="GO" id="GO:0005524">
    <property type="term" value="F:ATP binding"/>
    <property type="evidence" value="ECO:0007669"/>
    <property type="project" value="UniProtKB-UniRule"/>
</dbReference>
<evidence type="ECO:0000256" key="2">
    <source>
        <dbReference type="ARBA" id="ARBA00022840"/>
    </source>
</evidence>
<comment type="caution">
    <text evidence="6">The sequence shown here is derived from an EMBL/GenBank/DDBJ whole genome shotgun (WGS) entry which is preliminary data.</text>
</comment>
<dbReference type="InterPro" id="IPR011009">
    <property type="entry name" value="Kinase-like_dom_sf"/>
</dbReference>
<name>X6MXK2_RETFI</name>
<dbReference type="FunFam" id="1.10.510.10:FF:000571">
    <property type="entry name" value="Maternal embryonic leucine zipper kinase"/>
    <property type="match status" value="1"/>
</dbReference>
<dbReference type="PROSITE" id="PS00107">
    <property type="entry name" value="PROTEIN_KINASE_ATP"/>
    <property type="match status" value="1"/>
</dbReference>
<keyword evidence="4" id="KW-0723">Serine/threonine-protein kinase</keyword>
<dbReference type="SUPFAM" id="SSF56112">
    <property type="entry name" value="Protein kinase-like (PK-like)"/>
    <property type="match status" value="1"/>
</dbReference>
<evidence type="ECO:0000256" key="4">
    <source>
        <dbReference type="RuleBase" id="RU000304"/>
    </source>
</evidence>
<feature type="domain" description="Protein kinase" evidence="5">
    <location>
        <begin position="16"/>
        <end position="230"/>
    </location>
</feature>